<comment type="caution">
    <text evidence="5">The sequence shown here is derived from an EMBL/GenBank/DDBJ whole genome shotgun (WGS) entry which is preliminary data.</text>
</comment>
<comment type="subunit">
    <text evidence="4">Interacts with translational regulator CsrA and flagellin(s).</text>
</comment>
<dbReference type="RefSeq" id="WP_119117700.1">
    <property type="nucleotide sequence ID" value="NZ_QWVS01000023.1"/>
</dbReference>
<comment type="similarity">
    <text evidence="4">Belongs to the FliW family.</text>
</comment>
<dbReference type="GO" id="GO:0044780">
    <property type="term" value="P:bacterial-type flagellum assembly"/>
    <property type="evidence" value="ECO:0007669"/>
    <property type="project" value="UniProtKB-UniRule"/>
</dbReference>
<reference evidence="5 6" key="1">
    <citation type="submission" date="2018-08" db="EMBL/GenBank/DDBJ databases">
        <title>Bacillus jemisoniae sp. nov., Bacillus chryseoplanitiae sp. nov., Bacillus resnikiae sp. nov., and Bacillus frankliniae sp. nov., isolated from Viking spacecraft and associated surfaces.</title>
        <authorList>
            <person name="Seuylemezian A."/>
            <person name="Vaishampayan P."/>
        </authorList>
    </citation>
    <scope>NUCLEOTIDE SEQUENCE [LARGE SCALE GENOMIC DNA]</scope>
    <source>
        <strain evidence="5 6">MA001</strain>
    </source>
</reference>
<keyword evidence="1 4" id="KW-0963">Cytoplasm</keyword>
<dbReference type="PANTHER" id="PTHR39190">
    <property type="entry name" value="FLAGELLAR ASSEMBLY FACTOR FLIW"/>
    <property type="match status" value="1"/>
</dbReference>
<evidence type="ECO:0000313" key="5">
    <source>
        <dbReference type="EMBL" id="RID84787.1"/>
    </source>
</evidence>
<keyword evidence="5" id="KW-0966">Cell projection</keyword>
<evidence type="ECO:0000256" key="2">
    <source>
        <dbReference type="ARBA" id="ARBA00022795"/>
    </source>
</evidence>
<dbReference type="EMBL" id="QWVS01000023">
    <property type="protein sequence ID" value="RID84787.1"/>
    <property type="molecule type" value="Genomic_DNA"/>
</dbReference>
<protein>
    <recommendedName>
        <fullName evidence="4">Flagellar assembly factor FliW</fullName>
    </recommendedName>
</protein>
<evidence type="ECO:0000256" key="4">
    <source>
        <dbReference type="HAMAP-Rule" id="MF_01185"/>
    </source>
</evidence>
<dbReference type="HAMAP" id="MF_01185">
    <property type="entry name" value="FliW"/>
    <property type="match status" value="1"/>
</dbReference>
<name>A0A398B4P4_9BACI</name>
<keyword evidence="5" id="KW-0282">Flagellum</keyword>
<dbReference type="GO" id="GO:0005737">
    <property type="term" value="C:cytoplasm"/>
    <property type="evidence" value="ECO:0007669"/>
    <property type="project" value="UniProtKB-SubCell"/>
</dbReference>
<dbReference type="GO" id="GO:0006417">
    <property type="term" value="P:regulation of translation"/>
    <property type="evidence" value="ECO:0007669"/>
    <property type="project" value="UniProtKB-KW"/>
</dbReference>
<dbReference type="InterPro" id="IPR024046">
    <property type="entry name" value="Flagellar_assmbl_FliW_dom_sf"/>
</dbReference>
<evidence type="ECO:0000256" key="1">
    <source>
        <dbReference type="ARBA" id="ARBA00022490"/>
    </source>
</evidence>
<dbReference type="Gene3D" id="2.30.290.10">
    <property type="entry name" value="BH3618-like"/>
    <property type="match status" value="1"/>
</dbReference>
<proteinExistence type="inferred from homology"/>
<dbReference type="NCBIfam" id="NF009793">
    <property type="entry name" value="PRK13285.1-1"/>
    <property type="match status" value="1"/>
</dbReference>
<dbReference type="Pfam" id="PF02623">
    <property type="entry name" value="FliW"/>
    <property type="match status" value="1"/>
</dbReference>
<keyword evidence="6" id="KW-1185">Reference proteome</keyword>
<evidence type="ECO:0000256" key="3">
    <source>
        <dbReference type="ARBA" id="ARBA00022845"/>
    </source>
</evidence>
<sequence>MKISTKFHGEIEMNEEEIYTFESGIPGFLEERQFGLLPLDETPFFVLQSLKTPEVAFIMTNPFEVFPTYEVNLSDEVLADLQIQSEQDVTVFTILSVRDSFEQTTANLQAPIILNHTKKLGKQYIMKTDSYTTRHKLVPSPIMQEAK</sequence>
<dbReference type="AlphaFoldDB" id="A0A398B4P4"/>
<keyword evidence="5" id="KW-0969">Cilium</keyword>
<organism evidence="5 6">
    <name type="scientific">Peribacillus asahii</name>
    <dbReference type="NCBI Taxonomy" id="228899"/>
    <lineage>
        <taxon>Bacteria</taxon>
        <taxon>Bacillati</taxon>
        <taxon>Bacillota</taxon>
        <taxon>Bacilli</taxon>
        <taxon>Bacillales</taxon>
        <taxon>Bacillaceae</taxon>
        <taxon>Peribacillus</taxon>
    </lineage>
</organism>
<dbReference type="SUPFAM" id="SSF141457">
    <property type="entry name" value="BH3618-like"/>
    <property type="match status" value="1"/>
</dbReference>
<keyword evidence="2 4" id="KW-1005">Bacterial flagellum biogenesis</keyword>
<dbReference type="PANTHER" id="PTHR39190:SF1">
    <property type="entry name" value="FLAGELLAR ASSEMBLY FACTOR FLIW"/>
    <property type="match status" value="1"/>
</dbReference>
<keyword evidence="3 4" id="KW-0810">Translation regulation</keyword>
<accession>A0A398B4P4</accession>
<dbReference type="Proteomes" id="UP000266016">
    <property type="component" value="Unassembled WGS sequence"/>
</dbReference>
<keyword evidence="4" id="KW-0143">Chaperone</keyword>
<comment type="subcellular location">
    <subcellularLocation>
        <location evidence="4">Cytoplasm</location>
    </subcellularLocation>
</comment>
<dbReference type="InterPro" id="IPR003775">
    <property type="entry name" value="Flagellar_assembly_factor_FliW"/>
</dbReference>
<evidence type="ECO:0000313" key="6">
    <source>
        <dbReference type="Proteomes" id="UP000266016"/>
    </source>
</evidence>
<comment type="function">
    <text evidence="4">Acts as an anti-CsrA protein, binds CsrA and prevents it from repressing translation of its target genes, one of which is flagellin. Binds to flagellin and participates in the assembly of the flagellum.</text>
</comment>
<gene>
    <name evidence="4" type="primary">fliW</name>
    <name evidence="5" type="ORF">D1953_13060</name>
</gene>